<keyword evidence="3" id="KW-0804">Transcription</keyword>
<keyword evidence="6" id="KW-1185">Reference proteome</keyword>
<reference evidence="5 6" key="1">
    <citation type="submission" date="2016-10" db="EMBL/GenBank/DDBJ databases">
        <authorList>
            <person name="de Groot N.N."/>
        </authorList>
    </citation>
    <scope>NUCLEOTIDE SEQUENCE [LARGE SCALE GENOMIC DNA]</scope>
    <source>
        <strain evidence="5 6">CGMCC 1.6848</strain>
    </source>
</reference>
<proteinExistence type="predicted"/>
<sequence length="213" mass="23429">MDALGSRIKQLRLKANLSKAALARRVGVSDVTISYWESGTIRQIGHERLVALTEALDCTLSDLLQGTPAPPPQHGVLHMLERQPAPWLHQGDTTLPLLDDLPLPGLTKDCHLITPGQGESFDFLNEGDLAAVLPTIEFSRDGLYVLEYLGKLTIRYLSRTQDGNVAVSDESQHTETVPTNALPFRLVGLVRARWKLIVDNDIHSFAPAPEPTN</sequence>
<dbReference type="SUPFAM" id="SSF47413">
    <property type="entry name" value="lambda repressor-like DNA-binding domains"/>
    <property type="match status" value="1"/>
</dbReference>
<dbReference type="Proteomes" id="UP000199040">
    <property type="component" value="Unassembled WGS sequence"/>
</dbReference>
<dbReference type="InterPro" id="IPR001387">
    <property type="entry name" value="Cro/C1-type_HTH"/>
</dbReference>
<protein>
    <submittedName>
        <fullName evidence="5">Helix-turn-helix</fullName>
    </submittedName>
</protein>
<dbReference type="Pfam" id="PF01381">
    <property type="entry name" value="HTH_3"/>
    <property type="match status" value="1"/>
</dbReference>
<dbReference type="PANTHER" id="PTHR40661:SF3">
    <property type="entry name" value="FELS-1 PROPHAGE TRANSCRIPTIONAL REGULATOR"/>
    <property type="match status" value="1"/>
</dbReference>
<dbReference type="Gene3D" id="1.10.260.40">
    <property type="entry name" value="lambda repressor-like DNA-binding domains"/>
    <property type="match status" value="1"/>
</dbReference>
<dbReference type="EMBL" id="FOPY01000003">
    <property type="protein sequence ID" value="SFH35048.1"/>
    <property type="molecule type" value="Genomic_DNA"/>
</dbReference>
<evidence type="ECO:0000259" key="4">
    <source>
        <dbReference type="PROSITE" id="PS50943"/>
    </source>
</evidence>
<dbReference type="GO" id="GO:0003677">
    <property type="term" value="F:DNA binding"/>
    <property type="evidence" value="ECO:0007669"/>
    <property type="project" value="UniProtKB-KW"/>
</dbReference>
<dbReference type="RefSeq" id="WP_092843746.1">
    <property type="nucleotide sequence ID" value="NZ_FOPY01000003.1"/>
</dbReference>
<gene>
    <name evidence="5" type="ORF">SAMN04487959_10312</name>
</gene>
<keyword evidence="2" id="KW-0238">DNA-binding</keyword>
<evidence type="ECO:0000256" key="3">
    <source>
        <dbReference type="ARBA" id="ARBA00023163"/>
    </source>
</evidence>
<evidence type="ECO:0000313" key="6">
    <source>
        <dbReference type="Proteomes" id="UP000199040"/>
    </source>
</evidence>
<dbReference type="PROSITE" id="PS50943">
    <property type="entry name" value="HTH_CROC1"/>
    <property type="match status" value="1"/>
</dbReference>
<dbReference type="AlphaFoldDB" id="A0A1I2ZB09"/>
<dbReference type="InterPro" id="IPR010982">
    <property type="entry name" value="Lambda_DNA-bd_dom_sf"/>
</dbReference>
<evidence type="ECO:0000256" key="1">
    <source>
        <dbReference type="ARBA" id="ARBA00023015"/>
    </source>
</evidence>
<evidence type="ECO:0000313" key="5">
    <source>
        <dbReference type="EMBL" id="SFH35048.1"/>
    </source>
</evidence>
<dbReference type="STRING" id="442341.SAMN04487959_10312"/>
<feature type="domain" description="HTH cro/C1-type" evidence="4">
    <location>
        <begin position="8"/>
        <end position="63"/>
    </location>
</feature>
<dbReference type="PANTHER" id="PTHR40661">
    <property type="match status" value="1"/>
</dbReference>
<organism evidence="5 6">
    <name type="scientific">Modicisalibacter xianhensis</name>
    <dbReference type="NCBI Taxonomy" id="442341"/>
    <lineage>
        <taxon>Bacteria</taxon>
        <taxon>Pseudomonadati</taxon>
        <taxon>Pseudomonadota</taxon>
        <taxon>Gammaproteobacteria</taxon>
        <taxon>Oceanospirillales</taxon>
        <taxon>Halomonadaceae</taxon>
        <taxon>Modicisalibacter</taxon>
    </lineage>
</organism>
<dbReference type="CDD" id="cd00093">
    <property type="entry name" value="HTH_XRE"/>
    <property type="match status" value="1"/>
</dbReference>
<keyword evidence="1" id="KW-0805">Transcription regulation</keyword>
<dbReference type="SMART" id="SM00530">
    <property type="entry name" value="HTH_XRE"/>
    <property type="match status" value="1"/>
</dbReference>
<evidence type="ECO:0000256" key="2">
    <source>
        <dbReference type="ARBA" id="ARBA00023125"/>
    </source>
</evidence>
<accession>A0A1I2ZB09</accession>
<name>A0A1I2ZB09_9GAMM</name>